<evidence type="ECO:0000313" key="2">
    <source>
        <dbReference type="Proteomes" id="UP001484239"/>
    </source>
</evidence>
<protein>
    <submittedName>
        <fullName evidence="1">Minf_1886 family protein</fullName>
    </submittedName>
</protein>
<gene>
    <name evidence="1" type="ORF">WI372_14070</name>
</gene>
<dbReference type="Proteomes" id="UP001484239">
    <property type="component" value="Unassembled WGS sequence"/>
</dbReference>
<proteinExistence type="predicted"/>
<dbReference type="NCBIfam" id="TIGR04138">
    <property type="entry name" value="Plancto_Ver_chp"/>
    <property type="match status" value="1"/>
</dbReference>
<sequence length="126" mass="14411">MTELQFADEILGRLQERDPRFHAKAYLFVLSALQSVVNELQPPRHISGSELALGVRDLALDRFGPLARTVLEHWGIHATDDVGRIVFALVECGVLVKQDEDRMEDFRDVFDFEEAFDRGYPWGVSH</sequence>
<name>A0ABU9EDC4_9BACT</name>
<evidence type="ECO:0000313" key="1">
    <source>
        <dbReference type="EMBL" id="MEK9502114.1"/>
    </source>
</evidence>
<accession>A0ABU9EDC4</accession>
<dbReference type="RefSeq" id="WP_405276699.1">
    <property type="nucleotide sequence ID" value="NZ_CP144380.1"/>
</dbReference>
<comment type="caution">
    <text evidence="1">The sequence shown here is derived from an EMBL/GenBank/DDBJ whole genome shotgun (WGS) entry which is preliminary data.</text>
</comment>
<dbReference type="InterPro" id="IPR026406">
    <property type="entry name" value="Ver/Plancto_CHP"/>
</dbReference>
<reference evidence="1 2" key="1">
    <citation type="submission" date="2024-02" db="EMBL/GenBank/DDBJ databases">
        <title>A novel Gemmatimonadota bacterium.</title>
        <authorList>
            <person name="Du Z.-J."/>
            <person name="Ye Y.-Q."/>
        </authorList>
    </citation>
    <scope>NUCLEOTIDE SEQUENCE [LARGE SCALE GENOMIC DNA]</scope>
    <source>
        <strain evidence="1 2">DH-20</strain>
    </source>
</reference>
<organism evidence="1 2">
    <name type="scientific">Gaopeijia maritima</name>
    <dbReference type="NCBI Taxonomy" id="3119007"/>
    <lineage>
        <taxon>Bacteria</taxon>
        <taxon>Pseudomonadati</taxon>
        <taxon>Gemmatimonadota</taxon>
        <taxon>Longimicrobiia</taxon>
        <taxon>Gaopeijiales</taxon>
        <taxon>Gaopeijiaceae</taxon>
        <taxon>Gaopeijia</taxon>
    </lineage>
</organism>
<dbReference type="EMBL" id="JBBHLI010000009">
    <property type="protein sequence ID" value="MEK9502114.1"/>
    <property type="molecule type" value="Genomic_DNA"/>
</dbReference>
<keyword evidence="2" id="KW-1185">Reference proteome</keyword>